<dbReference type="Pfam" id="PF00916">
    <property type="entry name" value="Sulfate_transp"/>
    <property type="match status" value="2"/>
</dbReference>
<name>A0ABQ8FAC6_9FUNG</name>
<feature type="compositionally biased region" description="Low complexity" evidence="5">
    <location>
        <begin position="1"/>
        <end position="24"/>
    </location>
</feature>
<dbReference type="CDD" id="cd07042">
    <property type="entry name" value="STAS_SulP_like_sulfate_transporter"/>
    <property type="match status" value="1"/>
</dbReference>
<gene>
    <name evidence="8" type="ORF">BASA50_006343</name>
</gene>
<accession>A0ABQ8FAC6</accession>
<proteinExistence type="predicted"/>
<keyword evidence="4 6" id="KW-0472">Membrane</keyword>
<feature type="region of interest" description="Disordered" evidence="5">
    <location>
        <begin position="924"/>
        <end position="999"/>
    </location>
</feature>
<dbReference type="Proteomes" id="UP001648503">
    <property type="component" value="Unassembled WGS sequence"/>
</dbReference>
<keyword evidence="3 6" id="KW-1133">Transmembrane helix</keyword>
<evidence type="ECO:0000256" key="3">
    <source>
        <dbReference type="ARBA" id="ARBA00022989"/>
    </source>
</evidence>
<feature type="compositionally biased region" description="Polar residues" evidence="5">
    <location>
        <begin position="87"/>
        <end position="99"/>
    </location>
</feature>
<dbReference type="InterPro" id="IPR018045">
    <property type="entry name" value="S04_transporter_CS"/>
</dbReference>
<dbReference type="PANTHER" id="PTHR11814">
    <property type="entry name" value="SULFATE TRANSPORTER"/>
    <property type="match status" value="1"/>
</dbReference>
<dbReference type="Pfam" id="PF01740">
    <property type="entry name" value="STAS"/>
    <property type="match status" value="1"/>
</dbReference>
<feature type="compositionally biased region" description="Polar residues" evidence="5">
    <location>
        <begin position="25"/>
        <end position="36"/>
    </location>
</feature>
<feature type="transmembrane region" description="Helical" evidence="6">
    <location>
        <begin position="495"/>
        <end position="512"/>
    </location>
</feature>
<evidence type="ECO:0000259" key="7">
    <source>
        <dbReference type="PROSITE" id="PS50801"/>
    </source>
</evidence>
<comment type="caution">
    <text evidence="8">The sequence shown here is derived from an EMBL/GenBank/DDBJ whole genome shotgun (WGS) entry which is preliminary data.</text>
</comment>
<feature type="compositionally biased region" description="Basic residues" evidence="5">
    <location>
        <begin position="936"/>
        <end position="946"/>
    </location>
</feature>
<feature type="transmembrane region" description="Helical" evidence="6">
    <location>
        <begin position="532"/>
        <end position="550"/>
    </location>
</feature>
<reference evidence="8 9" key="1">
    <citation type="submission" date="2021-02" db="EMBL/GenBank/DDBJ databases">
        <title>Variation within the Batrachochytrium salamandrivorans European outbreak.</title>
        <authorList>
            <person name="Kelly M."/>
            <person name="Pasmans F."/>
            <person name="Shea T.P."/>
            <person name="Munoz J.F."/>
            <person name="Carranza S."/>
            <person name="Cuomo C.A."/>
            <person name="Martel A."/>
        </authorList>
    </citation>
    <scope>NUCLEOTIDE SEQUENCE [LARGE SCALE GENOMIC DNA]</scope>
    <source>
        <strain evidence="8 9">AMFP18/2</strain>
    </source>
</reference>
<evidence type="ECO:0000313" key="8">
    <source>
        <dbReference type="EMBL" id="KAH6594665.1"/>
    </source>
</evidence>
<dbReference type="InterPro" id="IPR036513">
    <property type="entry name" value="STAS_dom_sf"/>
</dbReference>
<dbReference type="EMBL" id="JAFCIX010000330">
    <property type="protein sequence ID" value="KAH6594665.1"/>
    <property type="molecule type" value="Genomic_DNA"/>
</dbReference>
<organism evidence="8 9">
    <name type="scientific">Batrachochytrium salamandrivorans</name>
    <dbReference type="NCBI Taxonomy" id="1357716"/>
    <lineage>
        <taxon>Eukaryota</taxon>
        <taxon>Fungi</taxon>
        <taxon>Fungi incertae sedis</taxon>
        <taxon>Chytridiomycota</taxon>
        <taxon>Chytridiomycota incertae sedis</taxon>
        <taxon>Chytridiomycetes</taxon>
        <taxon>Rhizophydiales</taxon>
        <taxon>Rhizophydiales incertae sedis</taxon>
        <taxon>Batrachochytrium</taxon>
    </lineage>
</organism>
<evidence type="ECO:0000256" key="2">
    <source>
        <dbReference type="ARBA" id="ARBA00022692"/>
    </source>
</evidence>
<protein>
    <recommendedName>
        <fullName evidence="7">STAS domain-containing protein</fullName>
    </recommendedName>
</protein>
<dbReference type="PROSITE" id="PS01130">
    <property type="entry name" value="SLC26A"/>
    <property type="match status" value="1"/>
</dbReference>
<evidence type="ECO:0000313" key="9">
    <source>
        <dbReference type="Proteomes" id="UP001648503"/>
    </source>
</evidence>
<evidence type="ECO:0000256" key="4">
    <source>
        <dbReference type="ARBA" id="ARBA00023136"/>
    </source>
</evidence>
<feature type="transmembrane region" description="Helical" evidence="6">
    <location>
        <begin position="400"/>
        <end position="421"/>
    </location>
</feature>
<dbReference type="InterPro" id="IPR002645">
    <property type="entry name" value="STAS_dom"/>
</dbReference>
<keyword evidence="9" id="KW-1185">Reference proteome</keyword>
<feature type="domain" description="STAS" evidence="7">
    <location>
        <begin position="655"/>
        <end position="844"/>
    </location>
</feature>
<dbReference type="PROSITE" id="PS50801">
    <property type="entry name" value="STAS"/>
    <property type="match status" value="1"/>
</dbReference>
<keyword evidence="2 6" id="KW-0812">Transmembrane</keyword>
<feature type="region of interest" description="Disordered" evidence="5">
    <location>
        <begin position="697"/>
        <end position="717"/>
    </location>
</feature>
<feature type="transmembrane region" description="Helical" evidence="6">
    <location>
        <begin position="370"/>
        <end position="388"/>
    </location>
</feature>
<sequence>MDHSITDSTHSGTSTTGNTASPNPQSNTASLSTAASPPTVLSMAANGDELDHEEGERTALLAGGLGKVDLDVATRNGTGIHAGSHAFDSNGQQSPTTDAAQYHHHSRRHQVRNWPQFWIFFRTRMRYYVPVVGWLPRYDLLANLQGDIMAGITVAFLIIPQSLSYAQALVQVPPVFGLYSAMIPLITYSLLGTSRQLAVGPEALVSILVGSSVREFTTWRDSVNAGEGGRVNSTLIMSGDASLGDPVVGIHDPMANVQATTLLCLMVGVFTFLLGFFRLGFLDSVLSRALLRGFVLAVAMVVMIDMSETLFGIVPPVGQCISNATEILYPASGGSLFGGSRSLFSTPSPVEETASPIEKLIHTLLNLHQAHALTTALSVGSILFLLLSRRLKRYYKNVTWLQLVPEILVLVLTSIILSQVFRWDCQGVAILNRVLAPEAPPDGVEYVTHPIPSLEKIKYLMLPAILISVIGFVESIVVAKTYASKHRYAVSPNRELVAIGVGNIISSFFGGFPGFGSLGRSAVNDSAGAQTQVAGFITGVIVWCTSVWLLPYFEFLPKAVCSAIIVVAALKLVEIEDIEFILRLHAWGDLGLLLLTFCSTIFVSIEVGTLISVGVSLLLVVKHTTQTRLAILGRTLVVDPVFGTVKTKFRSVHEQSGKIERIEGGIVVRIEEGMFFGNVGQLKDRLKRIEAYGDLSVHPSEEPRRGGGGVLPPHHVAGAATTTTSSVVGTSNSAGVTTPLLSTLNDSHDDSFTAAATACDVQDDDGDNDTIKSVVFDMTAVSDIDATATQIMTEIVHEYHSRGITVCFVKLRQNCKESFMRSGIYHAVGPSHFFAKIRDAISYLEIENRIRDPGVPLNSSGGDAALTLGSGFRDNDGIGMSNRLSGSAPLHLFENDVDGSAVPGDNHGDEHSISIVTDHSRMYSTLSQRSRDRHQGSRRGQYRHDHHGGGGGREEDVMQLFSDSENGHSDMDDDDVLTPTAIRNSTLPRRMSLRSRESG</sequence>
<feature type="transmembrane region" description="Helical" evidence="6">
    <location>
        <begin position="259"/>
        <end position="277"/>
    </location>
</feature>
<evidence type="ECO:0000256" key="1">
    <source>
        <dbReference type="ARBA" id="ARBA00004141"/>
    </source>
</evidence>
<dbReference type="Gene3D" id="3.30.750.24">
    <property type="entry name" value="STAS domain"/>
    <property type="match status" value="1"/>
</dbReference>
<dbReference type="SUPFAM" id="SSF52091">
    <property type="entry name" value="SpoIIaa-like"/>
    <property type="match status" value="1"/>
</dbReference>
<feature type="region of interest" description="Disordered" evidence="5">
    <location>
        <begin position="81"/>
        <end position="105"/>
    </location>
</feature>
<comment type="subcellular location">
    <subcellularLocation>
        <location evidence="1">Membrane</location>
        <topology evidence="1">Multi-pass membrane protein</topology>
    </subcellularLocation>
</comment>
<feature type="transmembrane region" description="Helical" evidence="6">
    <location>
        <begin position="460"/>
        <end position="483"/>
    </location>
</feature>
<feature type="region of interest" description="Disordered" evidence="5">
    <location>
        <begin position="1"/>
        <end position="36"/>
    </location>
</feature>
<evidence type="ECO:0000256" key="5">
    <source>
        <dbReference type="SAM" id="MobiDB-lite"/>
    </source>
</evidence>
<feature type="transmembrane region" description="Helical" evidence="6">
    <location>
        <begin position="593"/>
        <end position="621"/>
    </location>
</feature>
<dbReference type="InterPro" id="IPR001902">
    <property type="entry name" value="SLC26A/SulP_fam"/>
</dbReference>
<dbReference type="InterPro" id="IPR011547">
    <property type="entry name" value="SLC26A/SulP_dom"/>
</dbReference>
<feature type="transmembrane region" description="Helical" evidence="6">
    <location>
        <begin position="289"/>
        <end position="306"/>
    </location>
</feature>
<evidence type="ECO:0000256" key="6">
    <source>
        <dbReference type="SAM" id="Phobius"/>
    </source>
</evidence>